<dbReference type="InterPro" id="IPR036097">
    <property type="entry name" value="HisK_dim/P_sf"/>
</dbReference>
<dbReference type="SUPFAM" id="SSF55785">
    <property type="entry name" value="PYP-like sensor domain (PAS domain)"/>
    <property type="match status" value="1"/>
</dbReference>
<gene>
    <name evidence="3" type="ORF">DES35_104135</name>
</gene>
<dbReference type="InterPro" id="IPR035965">
    <property type="entry name" value="PAS-like_dom_sf"/>
</dbReference>
<keyword evidence="4" id="KW-1185">Reference proteome</keyword>
<comment type="caution">
    <text evidence="3">The sequence shown here is derived from an EMBL/GenBank/DDBJ whole genome shotgun (WGS) entry which is preliminary data.</text>
</comment>
<evidence type="ECO:0000313" key="3">
    <source>
        <dbReference type="EMBL" id="RCX02375.1"/>
    </source>
</evidence>
<dbReference type="InterPro" id="IPR003661">
    <property type="entry name" value="HisK_dim/P_dom"/>
</dbReference>
<evidence type="ECO:0000313" key="4">
    <source>
        <dbReference type="Proteomes" id="UP000253517"/>
    </source>
</evidence>
<accession>A0A368ZZJ7</accession>
<organism evidence="3 4">
    <name type="scientific">Schleiferia thermophila</name>
    <dbReference type="NCBI Taxonomy" id="884107"/>
    <lineage>
        <taxon>Bacteria</taxon>
        <taxon>Pseudomonadati</taxon>
        <taxon>Bacteroidota</taxon>
        <taxon>Flavobacteriia</taxon>
        <taxon>Flavobacteriales</taxon>
        <taxon>Schleiferiaceae</taxon>
        <taxon>Schleiferia</taxon>
    </lineage>
</organism>
<protein>
    <recommendedName>
        <fullName evidence="2">histidine kinase</fullName>
        <ecNumber evidence="2">2.7.13.3</ecNumber>
    </recommendedName>
</protein>
<dbReference type="EMBL" id="QPJS01000004">
    <property type="protein sequence ID" value="RCX02375.1"/>
    <property type="molecule type" value="Genomic_DNA"/>
</dbReference>
<dbReference type="EC" id="2.7.13.3" evidence="2"/>
<dbReference type="GO" id="GO:0000155">
    <property type="term" value="F:phosphorelay sensor kinase activity"/>
    <property type="evidence" value="ECO:0007669"/>
    <property type="project" value="InterPro"/>
</dbReference>
<dbReference type="Gene3D" id="3.30.450.20">
    <property type="entry name" value="PAS domain"/>
    <property type="match status" value="2"/>
</dbReference>
<sequence length="438" mass="51030">MTSFLLDNIQSALICTLDIHANILYSNAAFKKFFLIDETYRGNFFEVIDDTQFHLLKEILKSVTENKKHIKDFVLRLKDKERHSGQKVTWEFFLEDTKNQIFCIGIVSQFGEYILYADNIFNLETILTTTNESSIILSKNVKVEFFSKQAYEDVKKFFGKEIKKGDDFDQYIIPDLRELFYDKFNEALSGNEIYYEINVPVGPSEGTWFFIKFSPIRSAVGGITSVLYSARNIDDIKKYEHELSQQRFYLKSMYDSVDTAIGVFDKNFKVLYTNKSASDLIQKKFGKKPRKGDSGYEFFYSNNLNFFHSKIENALKGTSEIFEYEDGNEVWRFKIFPIYNENLTIVGTSVHISDITKLKEYEQKIVQQIKFLKQLAWSQSHELRGPLSSILAICENLNLIEDEYLKQNALTSIKKYSDQMDEIIKNTVANINRLSGDK</sequence>
<evidence type="ECO:0000256" key="1">
    <source>
        <dbReference type="ARBA" id="ARBA00000085"/>
    </source>
</evidence>
<comment type="catalytic activity">
    <reaction evidence="1">
        <text>ATP + protein L-histidine = ADP + protein N-phospho-L-histidine.</text>
        <dbReference type="EC" id="2.7.13.3"/>
    </reaction>
</comment>
<evidence type="ECO:0000256" key="2">
    <source>
        <dbReference type="ARBA" id="ARBA00012438"/>
    </source>
</evidence>
<dbReference type="InterPro" id="IPR000014">
    <property type="entry name" value="PAS"/>
</dbReference>
<name>A0A368ZZJ7_9FLAO</name>
<dbReference type="SUPFAM" id="SSF47384">
    <property type="entry name" value="Homodimeric domain of signal transducing histidine kinase"/>
    <property type="match status" value="1"/>
</dbReference>
<dbReference type="RefSeq" id="WP_125039472.1">
    <property type="nucleotide sequence ID" value="NZ_BHZF01000005.1"/>
</dbReference>
<dbReference type="NCBIfam" id="TIGR00229">
    <property type="entry name" value="sensory_box"/>
    <property type="match status" value="1"/>
</dbReference>
<dbReference type="Gene3D" id="1.10.287.130">
    <property type="match status" value="1"/>
</dbReference>
<dbReference type="CDD" id="cd00082">
    <property type="entry name" value="HisKA"/>
    <property type="match status" value="1"/>
</dbReference>
<dbReference type="Proteomes" id="UP000253517">
    <property type="component" value="Unassembled WGS sequence"/>
</dbReference>
<proteinExistence type="predicted"/>
<dbReference type="AlphaFoldDB" id="A0A368ZZJ7"/>
<reference evidence="3 4" key="1">
    <citation type="submission" date="2018-07" db="EMBL/GenBank/DDBJ databases">
        <title>Genomic Encyclopedia of Type Strains, Phase IV (KMG-IV): sequencing the most valuable type-strain genomes for metagenomic binning, comparative biology and taxonomic classification.</title>
        <authorList>
            <person name="Goeker M."/>
        </authorList>
    </citation>
    <scope>NUCLEOTIDE SEQUENCE [LARGE SCALE GENOMIC DNA]</scope>
    <source>
        <strain evidence="3 4">DSM 21410</strain>
    </source>
</reference>